<dbReference type="eggNOG" id="KOG4197">
    <property type="taxonomic scope" value="Eukaryota"/>
</dbReference>
<dbReference type="EMBL" id="CM007651">
    <property type="protein sequence ID" value="ONI31163.1"/>
    <property type="molecule type" value="Genomic_DNA"/>
</dbReference>
<evidence type="ECO:0000256" key="3">
    <source>
        <dbReference type="PROSITE-ProRule" id="PRU00708"/>
    </source>
</evidence>
<dbReference type="GO" id="GO:0003723">
    <property type="term" value="F:RNA binding"/>
    <property type="evidence" value="ECO:0000318"/>
    <property type="project" value="GO_Central"/>
</dbReference>
<dbReference type="InterPro" id="IPR046960">
    <property type="entry name" value="PPR_At4g14850-like_plant"/>
</dbReference>
<comment type="similarity">
    <text evidence="1">Belongs to the PPR family. PCMP-H subfamily.</text>
</comment>
<keyword evidence="6" id="KW-1185">Reference proteome</keyword>
<protein>
    <recommendedName>
        <fullName evidence="4">DYW domain-containing protein</fullName>
    </recommendedName>
</protein>
<dbReference type="InterPro" id="IPR032867">
    <property type="entry name" value="DYW_dom"/>
</dbReference>
<accession>A0A251R550</accession>
<evidence type="ECO:0000313" key="5">
    <source>
        <dbReference type="EMBL" id="ONI31163.1"/>
    </source>
</evidence>
<dbReference type="PANTHER" id="PTHR47926:SF511">
    <property type="entry name" value="PENTATRICOPEPTIDE REPEAT-CONTAINING PROTEIN"/>
    <property type="match status" value="1"/>
</dbReference>
<keyword evidence="2" id="KW-0677">Repeat</keyword>
<dbReference type="Gene3D" id="1.25.40.10">
    <property type="entry name" value="Tetratricopeptide repeat domain"/>
    <property type="match status" value="4"/>
</dbReference>
<feature type="repeat" description="PPR" evidence="3">
    <location>
        <begin position="203"/>
        <end position="237"/>
    </location>
</feature>
<dbReference type="GO" id="GO:0009451">
    <property type="term" value="P:RNA modification"/>
    <property type="evidence" value="ECO:0000318"/>
    <property type="project" value="GO_Central"/>
</dbReference>
<dbReference type="Pfam" id="PF20431">
    <property type="entry name" value="E_motif"/>
    <property type="match status" value="1"/>
</dbReference>
<dbReference type="FunFam" id="1.25.40.10:FF:000442">
    <property type="entry name" value="Pentatricopeptide repeat-containing protein At3g49710"/>
    <property type="match status" value="1"/>
</dbReference>
<feature type="repeat" description="PPR" evidence="3">
    <location>
        <begin position="335"/>
        <end position="369"/>
    </location>
</feature>
<dbReference type="FunFam" id="1.25.40.10:FF:000629">
    <property type="entry name" value="Putative pentatricopeptide repeat-containing protein"/>
    <property type="match status" value="1"/>
</dbReference>
<reference evidence="5 6" key="1">
    <citation type="journal article" date="2013" name="Nat. Genet.">
        <title>The high-quality draft genome of peach (Prunus persica) identifies unique patterns of genetic diversity, domestication and genome evolution.</title>
        <authorList>
            <consortium name="International Peach Genome Initiative"/>
            <person name="Verde I."/>
            <person name="Abbott A.G."/>
            <person name="Scalabrin S."/>
            <person name="Jung S."/>
            <person name="Shu S."/>
            <person name="Marroni F."/>
            <person name="Zhebentyayeva T."/>
            <person name="Dettori M.T."/>
            <person name="Grimwood J."/>
            <person name="Cattonaro F."/>
            <person name="Zuccolo A."/>
            <person name="Rossini L."/>
            <person name="Jenkins J."/>
            <person name="Vendramin E."/>
            <person name="Meisel L.A."/>
            <person name="Decroocq V."/>
            <person name="Sosinski B."/>
            <person name="Prochnik S."/>
            <person name="Mitros T."/>
            <person name="Policriti A."/>
            <person name="Cipriani G."/>
            <person name="Dondini L."/>
            <person name="Ficklin S."/>
            <person name="Goodstein D.M."/>
            <person name="Xuan P."/>
            <person name="Del Fabbro C."/>
            <person name="Aramini V."/>
            <person name="Copetti D."/>
            <person name="Gonzalez S."/>
            <person name="Horner D.S."/>
            <person name="Falchi R."/>
            <person name="Lucas S."/>
            <person name="Mica E."/>
            <person name="Maldonado J."/>
            <person name="Lazzari B."/>
            <person name="Bielenberg D."/>
            <person name="Pirona R."/>
            <person name="Miculan M."/>
            <person name="Barakat A."/>
            <person name="Testolin R."/>
            <person name="Stella A."/>
            <person name="Tartarini S."/>
            <person name="Tonutti P."/>
            <person name="Arus P."/>
            <person name="Orellana A."/>
            <person name="Wells C."/>
            <person name="Main D."/>
            <person name="Vizzotto G."/>
            <person name="Silva H."/>
            <person name="Salamini F."/>
            <person name="Schmutz J."/>
            <person name="Morgante M."/>
            <person name="Rokhsar D.S."/>
        </authorList>
    </citation>
    <scope>NUCLEOTIDE SEQUENCE [LARGE SCALE GENOMIC DNA]</scope>
    <source>
        <strain evidence="6">cv. Nemared</strain>
    </source>
</reference>
<dbReference type="Pfam" id="PF14432">
    <property type="entry name" value="DYW_deaminase"/>
    <property type="match status" value="1"/>
</dbReference>
<dbReference type="InterPro" id="IPR046848">
    <property type="entry name" value="E_motif"/>
</dbReference>
<feature type="repeat" description="PPR" evidence="3">
    <location>
        <begin position="471"/>
        <end position="506"/>
    </location>
</feature>
<dbReference type="Gramene" id="ONI31163">
    <property type="protein sequence ID" value="ONI31163"/>
    <property type="gene ID" value="PRUPE_1G297100"/>
</dbReference>
<evidence type="ECO:0000313" key="6">
    <source>
        <dbReference type="Proteomes" id="UP000006882"/>
    </source>
</evidence>
<dbReference type="FunFam" id="1.25.40.10:FF:000366">
    <property type="entry name" value="Pentatricopeptide (PPR) repeat-containing protein"/>
    <property type="match status" value="1"/>
</dbReference>
<evidence type="ECO:0000256" key="2">
    <source>
        <dbReference type="ARBA" id="ARBA00022737"/>
    </source>
</evidence>
<dbReference type="InterPro" id="IPR002885">
    <property type="entry name" value="PPR_rpt"/>
</dbReference>
<dbReference type="Pfam" id="PF13041">
    <property type="entry name" value="PPR_2"/>
    <property type="match status" value="3"/>
</dbReference>
<dbReference type="AlphaFoldDB" id="A0A251R550"/>
<evidence type="ECO:0000256" key="1">
    <source>
        <dbReference type="ARBA" id="ARBA00006643"/>
    </source>
</evidence>
<gene>
    <name evidence="5" type="ORF">PRUPE_1G297100</name>
</gene>
<dbReference type="NCBIfam" id="TIGR00756">
    <property type="entry name" value="PPR"/>
    <property type="match status" value="7"/>
</dbReference>
<dbReference type="Proteomes" id="UP000006882">
    <property type="component" value="Chromosome G1"/>
</dbReference>
<dbReference type="FunFam" id="1.25.40.10:FF:000284">
    <property type="entry name" value="Pentatricopeptide repeat-containing protein"/>
    <property type="match status" value="1"/>
</dbReference>
<dbReference type="FunFam" id="1.25.40.10:FF:000472">
    <property type="entry name" value="Putative pentatricopeptide repeat-containing protein"/>
    <property type="match status" value="1"/>
</dbReference>
<feature type="domain" description="DYW" evidence="4">
    <location>
        <begin position="651"/>
        <end position="723"/>
    </location>
</feature>
<proteinExistence type="inferred from homology"/>
<dbReference type="InterPro" id="IPR011990">
    <property type="entry name" value="TPR-like_helical_dom_sf"/>
</dbReference>
<dbReference type="GO" id="GO:0008270">
    <property type="term" value="F:zinc ion binding"/>
    <property type="evidence" value="ECO:0007669"/>
    <property type="project" value="InterPro"/>
</dbReference>
<dbReference type="PROSITE" id="PS51375">
    <property type="entry name" value="PPR"/>
    <property type="match status" value="6"/>
</dbReference>
<evidence type="ECO:0000259" key="4">
    <source>
        <dbReference type="Pfam" id="PF14432"/>
    </source>
</evidence>
<organism evidence="5 6">
    <name type="scientific">Prunus persica</name>
    <name type="common">Peach</name>
    <name type="synonym">Amygdalus persica</name>
    <dbReference type="NCBI Taxonomy" id="3760"/>
    <lineage>
        <taxon>Eukaryota</taxon>
        <taxon>Viridiplantae</taxon>
        <taxon>Streptophyta</taxon>
        <taxon>Embryophyta</taxon>
        <taxon>Tracheophyta</taxon>
        <taxon>Spermatophyta</taxon>
        <taxon>Magnoliopsida</taxon>
        <taxon>eudicotyledons</taxon>
        <taxon>Gunneridae</taxon>
        <taxon>Pentapetalae</taxon>
        <taxon>rosids</taxon>
        <taxon>fabids</taxon>
        <taxon>Rosales</taxon>
        <taxon>Rosaceae</taxon>
        <taxon>Amygdaloideae</taxon>
        <taxon>Amygdaleae</taxon>
        <taxon>Prunus</taxon>
    </lineage>
</organism>
<sequence>MSLSSNYYCNLLKLCCQAGNHAQAKKLHCHIIKTVASPETFLLNNIITTYGRLGNLRYARHVFDQMPHPTLFSWNAILSVYSKSGYLSDMQEIFDRMPRLDGVSWNSFISGHASCGLLAEAVKFYSLMLTDGAANLNRITFSTMLVLCSSQRCVNLGRQLHGHIVKFGFESYVFVGSPLVDMYSKAGLILDAKRVFNSMPERNVVMYNTLITGLLRCGLIEDSECLFSKMPEKDSISWTTMITGLTQNGSGSKALDKFREMILEGLSMDQYTFGSVLTACGGLFALEEGKQVHAYIIRTELIDNIFVGSALVDMYCKCRSIKAAEGVFKRMSYKNVVSWTAMLVGYGQNGYSEEAVRVFCDMQRKGVEPDDFTLGSVISSCANLASLEEGAQFHCQALASGLISFITVSNALVTLYGKCGSIEDSHRLFNEMNIRDEVSWTALVSGYAQFGKAYETIDLFERMLAHGLKPDGVTFIGVLSACSRAGLVDKGHQYFESMVKEHGITPIMDHYTCIIDLLSRAGRLEEAKRFINEMPFHPDAIGWATLLSSCRLHRNIEIGKWAAESLLELEPQNPASYILLSSIYAAKGKWNEVANLRRGMRDKGVRKEPGCSWIKYKSRVHIFSADDQSSPFSDQIYAKLEKLNCKMIEEGYEPDMSSVLHDVEESEKKKMLNYHSEKLAIAFGLIFLPAGVPIRVVKNLRVCGDCHNATKYISKITKREILTVGRIRKSNNNSYLLQLSADLNDFSWRCPITKVPLNKLFPSTKCFEEFHSAIKQYNTTPVSRPEVLYLQHQNNTSSKVEVHKNLPWTSDAEKDCWFVSPQFRSLHWRCFGFHQMLHPHLILWS</sequence>
<feature type="repeat" description="PPR" evidence="3">
    <location>
        <begin position="436"/>
        <end position="470"/>
    </location>
</feature>
<dbReference type="Pfam" id="PF01535">
    <property type="entry name" value="PPR"/>
    <property type="match status" value="7"/>
</dbReference>
<feature type="repeat" description="PPR" evidence="3">
    <location>
        <begin position="70"/>
        <end position="100"/>
    </location>
</feature>
<dbReference type="PANTHER" id="PTHR47926">
    <property type="entry name" value="PENTATRICOPEPTIDE REPEAT-CONTAINING PROTEIN"/>
    <property type="match status" value="1"/>
</dbReference>
<feature type="repeat" description="PPR" evidence="3">
    <location>
        <begin position="101"/>
        <end position="135"/>
    </location>
</feature>
<name>A0A251R550_PRUPE</name>